<organism evidence="1 2">
    <name type="scientific">Diploptera punctata</name>
    <name type="common">Pacific beetle cockroach</name>
    <dbReference type="NCBI Taxonomy" id="6984"/>
    <lineage>
        <taxon>Eukaryota</taxon>
        <taxon>Metazoa</taxon>
        <taxon>Ecdysozoa</taxon>
        <taxon>Arthropoda</taxon>
        <taxon>Hexapoda</taxon>
        <taxon>Insecta</taxon>
        <taxon>Pterygota</taxon>
        <taxon>Neoptera</taxon>
        <taxon>Polyneoptera</taxon>
        <taxon>Dictyoptera</taxon>
        <taxon>Blattodea</taxon>
        <taxon>Blaberoidea</taxon>
        <taxon>Blaberidae</taxon>
        <taxon>Diplopterinae</taxon>
        <taxon>Diploptera</taxon>
    </lineage>
</organism>
<evidence type="ECO:0000313" key="2">
    <source>
        <dbReference type="Proteomes" id="UP001233999"/>
    </source>
</evidence>
<gene>
    <name evidence="1" type="ORF">L9F63_010294</name>
</gene>
<dbReference type="AlphaFoldDB" id="A0AAD8AHI4"/>
<accession>A0AAD8AHI4</accession>
<sequence length="52" mass="6094">MPQHRELDDACCICWSLEEFGMDQAILGTADEGWHQYLPHRQTQGFRTDKID</sequence>
<dbReference type="EMBL" id="JASPKZ010000827">
    <property type="protein sequence ID" value="KAJ9599210.1"/>
    <property type="molecule type" value="Genomic_DNA"/>
</dbReference>
<keyword evidence="2" id="KW-1185">Reference proteome</keyword>
<name>A0AAD8AHI4_DIPPU</name>
<proteinExistence type="predicted"/>
<dbReference type="Proteomes" id="UP001233999">
    <property type="component" value="Unassembled WGS sequence"/>
</dbReference>
<comment type="caution">
    <text evidence="1">The sequence shown here is derived from an EMBL/GenBank/DDBJ whole genome shotgun (WGS) entry which is preliminary data.</text>
</comment>
<protein>
    <submittedName>
        <fullName evidence="1">Uncharacterized protein</fullName>
    </submittedName>
</protein>
<reference evidence="1" key="2">
    <citation type="submission" date="2023-05" db="EMBL/GenBank/DDBJ databases">
        <authorList>
            <person name="Fouks B."/>
        </authorList>
    </citation>
    <scope>NUCLEOTIDE SEQUENCE</scope>
    <source>
        <strain evidence="1">Stay&amp;Tobe</strain>
        <tissue evidence="1">Testes</tissue>
    </source>
</reference>
<feature type="non-terminal residue" evidence="1">
    <location>
        <position position="1"/>
    </location>
</feature>
<evidence type="ECO:0000313" key="1">
    <source>
        <dbReference type="EMBL" id="KAJ9599210.1"/>
    </source>
</evidence>
<reference evidence="1" key="1">
    <citation type="journal article" date="2023" name="IScience">
        <title>Live-bearing cockroach genome reveals convergent evolutionary mechanisms linked to viviparity in insects and beyond.</title>
        <authorList>
            <person name="Fouks B."/>
            <person name="Harrison M.C."/>
            <person name="Mikhailova A.A."/>
            <person name="Marchal E."/>
            <person name="English S."/>
            <person name="Carruthers M."/>
            <person name="Jennings E.C."/>
            <person name="Chiamaka E.L."/>
            <person name="Frigard R.A."/>
            <person name="Pippel M."/>
            <person name="Attardo G.M."/>
            <person name="Benoit J.B."/>
            <person name="Bornberg-Bauer E."/>
            <person name="Tobe S.S."/>
        </authorList>
    </citation>
    <scope>NUCLEOTIDE SEQUENCE</scope>
    <source>
        <strain evidence="1">Stay&amp;Tobe</strain>
    </source>
</reference>